<evidence type="ECO:0000259" key="8">
    <source>
        <dbReference type="PROSITE" id="PS50011"/>
    </source>
</evidence>
<feature type="compositionally biased region" description="Basic and acidic residues" evidence="7">
    <location>
        <begin position="19"/>
        <end position="32"/>
    </location>
</feature>
<dbReference type="SMART" id="SM00220">
    <property type="entry name" value="S_TKc"/>
    <property type="match status" value="1"/>
</dbReference>
<dbReference type="Proteomes" id="UP000244005">
    <property type="component" value="Unassembled WGS sequence"/>
</dbReference>
<dbReference type="GO" id="GO:0005524">
    <property type="term" value="F:ATP binding"/>
    <property type="evidence" value="ECO:0007669"/>
    <property type="project" value="UniProtKB-UniRule"/>
</dbReference>
<organism evidence="9 10">
    <name type="scientific">Marchantia polymorpha</name>
    <name type="common">Common liverwort</name>
    <name type="synonym">Marchantia aquatica</name>
    <dbReference type="NCBI Taxonomy" id="3197"/>
    <lineage>
        <taxon>Eukaryota</taxon>
        <taxon>Viridiplantae</taxon>
        <taxon>Streptophyta</taxon>
        <taxon>Embryophyta</taxon>
        <taxon>Marchantiophyta</taxon>
        <taxon>Marchantiopsida</taxon>
        <taxon>Marchantiidae</taxon>
        <taxon>Marchantiales</taxon>
        <taxon>Marchantiaceae</taxon>
        <taxon>Marchantia</taxon>
    </lineage>
</organism>
<dbReference type="AlphaFoldDB" id="A0A2R6X7X3"/>
<dbReference type="Gene3D" id="3.30.200.20">
    <property type="entry name" value="Phosphorylase Kinase, domain 1"/>
    <property type="match status" value="1"/>
</dbReference>
<feature type="compositionally biased region" description="Basic and acidic residues" evidence="7">
    <location>
        <begin position="48"/>
        <end position="57"/>
    </location>
</feature>
<dbReference type="Gramene" id="Mp2g05140.1">
    <property type="protein sequence ID" value="Mp2g05140.1.cds"/>
    <property type="gene ID" value="Mp2g05140"/>
</dbReference>
<dbReference type="PROSITE" id="PS50011">
    <property type="entry name" value="PROTEIN_KINASE_DOM"/>
    <property type="match status" value="1"/>
</dbReference>
<feature type="domain" description="Protein kinase" evidence="8">
    <location>
        <begin position="88"/>
        <end position="340"/>
    </location>
</feature>
<comment type="similarity">
    <text evidence="6">Belongs to the protein kinase superfamily.</text>
</comment>
<feature type="compositionally biased region" description="Basic residues" evidence="7">
    <location>
        <begin position="1"/>
        <end position="18"/>
    </location>
</feature>
<dbReference type="EMBL" id="KZ772703">
    <property type="protein sequence ID" value="PTQ42205.1"/>
    <property type="molecule type" value="Genomic_DNA"/>
</dbReference>
<name>A0A2R6X7X3_MARPO</name>
<dbReference type="GO" id="GO:0005737">
    <property type="term" value="C:cytoplasm"/>
    <property type="evidence" value="ECO:0000318"/>
    <property type="project" value="GO_Central"/>
</dbReference>
<dbReference type="PROSITE" id="PS00107">
    <property type="entry name" value="PROTEIN_KINASE_ATP"/>
    <property type="match status" value="1"/>
</dbReference>
<keyword evidence="6" id="KW-0723">Serine/threonine-protein kinase</keyword>
<evidence type="ECO:0000256" key="3">
    <source>
        <dbReference type="ARBA" id="ARBA00022777"/>
    </source>
</evidence>
<dbReference type="OrthoDB" id="1269722at2759"/>
<dbReference type="InterPro" id="IPR000719">
    <property type="entry name" value="Prot_kinase_dom"/>
</dbReference>
<reference evidence="10" key="1">
    <citation type="journal article" date="2017" name="Cell">
        <title>Insights into land plant evolution garnered from the Marchantia polymorpha genome.</title>
        <authorList>
            <person name="Bowman J.L."/>
            <person name="Kohchi T."/>
            <person name="Yamato K.T."/>
            <person name="Jenkins J."/>
            <person name="Shu S."/>
            <person name="Ishizaki K."/>
            <person name="Yamaoka S."/>
            <person name="Nishihama R."/>
            <person name="Nakamura Y."/>
            <person name="Berger F."/>
            <person name="Adam C."/>
            <person name="Aki S.S."/>
            <person name="Althoff F."/>
            <person name="Araki T."/>
            <person name="Arteaga-Vazquez M.A."/>
            <person name="Balasubrmanian S."/>
            <person name="Barry K."/>
            <person name="Bauer D."/>
            <person name="Boehm C.R."/>
            <person name="Briginshaw L."/>
            <person name="Caballero-Perez J."/>
            <person name="Catarino B."/>
            <person name="Chen F."/>
            <person name="Chiyoda S."/>
            <person name="Chovatia M."/>
            <person name="Davies K.M."/>
            <person name="Delmans M."/>
            <person name="Demura T."/>
            <person name="Dierschke T."/>
            <person name="Dolan L."/>
            <person name="Dorantes-Acosta A.E."/>
            <person name="Eklund D.M."/>
            <person name="Florent S.N."/>
            <person name="Flores-Sandoval E."/>
            <person name="Fujiyama A."/>
            <person name="Fukuzawa H."/>
            <person name="Galik B."/>
            <person name="Grimanelli D."/>
            <person name="Grimwood J."/>
            <person name="Grossniklaus U."/>
            <person name="Hamada T."/>
            <person name="Haseloff J."/>
            <person name="Hetherington A.J."/>
            <person name="Higo A."/>
            <person name="Hirakawa Y."/>
            <person name="Hundley H.N."/>
            <person name="Ikeda Y."/>
            <person name="Inoue K."/>
            <person name="Inoue S.I."/>
            <person name="Ishida S."/>
            <person name="Jia Q."/>
            <person name="Kakita M."/>
            <person name="Kanazawa T."/>
            <person name="Kawai Y."/>
            <person name="Kawashima T."/>
            <person name="Kennedy M."/>
            <person name="Kinose K."/>
            <person name="Kinoshita T."/>
            <person name="Kohara Y."/>
            <person name="Koide E."/>
            <person name="Komatsu K."/>
            <person name="Kopischke S."/>
            <person name="Kubo M."/>
            <person name="Kyozuka J."/>
            <person name="Lagercrantz U."/>
            <person name="Lin S.S."/>
            <person name="Lindquist E."/>
            <person name="Lipzen A.M."/>
            <person name="Lu C.W."/>
            <person name="De Luna E."/>
            <person name="Martienssen R.A."/>
            <person name="Minamino N."/>
            <person name="Mizutani M."/>
            <person name="Mizutani M."/>
            <person name="Mochizuki N."/>
            <person name="Monte I."/>
            <person name="Mosher R."/>
            <person name="Nagasaki H."/>
            <person name="Nakagami H."/>
            <person name="Naramoto S."/>
            <person name="Nishitani K."/>
            <person name="Ohtani M."/>
            <person name="Okamoto T."/>
            <person name="Okumura M."/>
            <person name="Phillips J."/>
            <person name="Pollak B."/>
            <person name="Reinders A."/>
            <person name="Rovekamp M."/>
            <person name="Sano R."/>
            <person name="Sawa S."/>
            <person name="Schmid M.W."/>
            <person name="Shirakawa M."/>
            <person name="Solano R."/>
            <person name="Spunde A."/>
            <person name="Suetsugu N."/>
            <person name="Sugano S."/>
            <person name="Sugiyama A."/>
            <person name="Sun R."/>
            <person name="Suzuki Y."/>
            <person name="Takenaka M."/>
            <person name="Takezawa D."/>
            <person name="Tomogane H."/>
            <person name="Tsuzuki M."/>
            <person name="Ueda T."/>
            <person name="Umeda M."/>
            <person name="Ward J.M."/>
            <person name="Watanabe Y."/>
            <person name="Yazaki K."/>
            <person name="Yokoyama R."/>
            <person name="Yoshitake Y."/>
            <person name="Yotsui I."/>
            <person name="Zachgo S."/>
            <person name="Schmutz J."/>
        </authorList>
    </citation>
    <scope>NUCLEOTIDE SEQUENCE [LARGE SCALE GENOMIC DNA]</scope>
    <source>
        <strain evidence="10">Tak-1</strain>
    </source>
</reference>
<dbReference type="InterPro" id="IPR011009">
    <property type="entry name" value="Kinase-like_dom_sf"/>
</dbReference>
<keyword evidence="10" id="KW-1185">Reference proteome</keyword>
<feature type="binding site" evidence="5">
    <location>
        <position position="117"/>
    </location>
    <ligand>
        <name>ATP</name>
        <dbReference type="ChEBI" id="CHEBI:30616"/>
    </ligand>
</feature>
<dbReference type="Pfam" id="PF00069">
    <property type="entry name" value="Pkinase"/>
    <property type="match status" value="1"/>
</dbReference>
<protein>
    <recommendedName>
        <fullName evidence="8">Protein kinase domain-containing protein</fullName>
    </recommendedName>
</protein>
<evidence type="ECO:0000256" key="2">
    <source>
        <dbReference type="ARBA" id="ARBA00022741"/>
    </source>
</evidence>
<dbReference type="InterPro" id="IPR017441">
    <property type="entry name" value="Protein_kinase_ATP_BS"/>
</dbReference>
<keyword evidence="3" id="KW-0418">Kinase</keyword>
<evidence type="ECO:0000256" key="1">
    <source>
        <dbReference type="ARBA" id="ARBA00022679"/>
    </source>
</evidence>
<dbReference type="PROSITE" id="PS00108">
    <property type="entry name" value="PROTEIN_KINASE_ST"/>
    <property type="match status" value="1"/>
</dbReference>
<dbReference type="Gene3D" id="1.10.510.10">
    <property type="entry name" value="Transferase(Phosphotransferase) domain 1"/>
    <property type="match status" value="1"/>
</dbReference>
<dbReference type="InterPro" id="IPR008271">
    <property type="entry name" value="Ser/Thr_kinase_AS"/>
</dbReference>
<evidence type="ECO:0000256" key="7">
    <source>
        <dbReference type="SAM" id="MobiDB-lite"/>
    </source>
</evidence>
<evidence type="ECO:0000256" key="6">
    <source>
        <dbReference type="RuleBase" id="RU000304"/>
    </source>
</evidence>
<evidence type="ECO:0000313" key="9">
    <source>
        <dbReference type="EMBL" id="PTQ42205.1"/>
    </source>
</evidence>
<keyword evidence="4 5" id="KW-0067">ATP-binding</keyword>
<dbReference type="PANTHER" id="PTHR24347">
    <property type="entry name" value="SERINE/THREONINE-PROTEIN KINASE"/>
    <property type="match status" value="1"/>
</dbReference>
<accession>A0A2R6X7X3</accession>
<feature type="region of interest" description="Disordered" evidence="7">
    <location>
        <begin position="1"/>
        <end position="63"/>
    </location>
</feature>
<dbReference type="SUPFAM" id="SSF56112">
    <property type="entry name" value="Protein kinase-like (PK-like)"/>
    <property type="match status" value="1"/>
</dbReference>
<sequence>MPTKRKGRRRSRSQRKRQKVESGHSGSVRDKDSDSEEDGPGFRSGPKVRADQAKTDMEGPLTGDPYLLTARLPKVVKLRSDEEMTKIYNFEGIIGKGDFSVVRKCTERETGDVFAVKEIDKPFVFERDAQKVVKRSMFLEAACWTYLIPPHRNVVKVHKVYESPRMIYIVMELLGKWTLDNSAAGMSCDEACIAFKKIIEAVAHIHDVGVVHCDLKAENICLRDGERLEPVIIDLGNAKPMILPKENEEELQIFNLLAPHEKRRKVSRDVDMQALGRILEWLLTGQKSTPHSRALLTVKGNIVQYKEGVTPYAKDLLDLLYTEREREMSTVSDLLEHFWFLEKLEKAREDAKMEARGSV</sequence>
<evidence type="ECO:0000256" key="4">
    <source>
        <dbReference type="ARBA" id="ARBA00022840"/>
    </source>
</evidence>
<evidence type="ECO:0000256" key="5">
    <source>
        <dbReference type="PROSITE-ProRule" id="PRU10141"/>
    </source>
</evidence>
<evidence type="ECO:0000313" key="10">
    <source>
        <dbReference type="Proteomes" id="UP000244005"/>
    </source>
</evidence>
<keyword evidence="2 5" id="KW-0547">Nucleotide-binding</keyword>
<dbReference type="GO" id="GO:0004674">
    <property type="term" value="F:protein serine/threonine kinase activity"/>
    <property type="evidence" value="ECO:0000318"/>
    <property type="project" value="GO_Central"/>
</dbReference>
<gene>
    <name evidence="9" type="ORF">MARPO_0031s0168</name>
</gene>
<keyword evidence="1" id="KW-0808">Transferase</keyword>
<proteinExistence type="inferred from homology"/>